<evidence type="ECO:0000313" key="2">
    <source>
        <dbReference type="EMBL" id="KAF7383279.1"/>
    </source>
</evidence>
<feature type="compositionally biased region" description="Acidic residues" evidence="1">
    <location>
        <begin position="36"/>
        <end position="61"/>
    </location>
</feature>
<protein>
    <submittedName>
        <fullName evidence="2">Uncharacterized protein</fullName>
    </submittedName>
</protein>
<gene>
    <name evidence="2" type="ORF">HZH68_015128</name>
</gene>
<reference evidence="2" key="1">
    <citation type="journal article" date="2020" name="G3 (Bethesda)">
        <title>High-Quality Assemblies for Three Invasive Social Wasps from the &lt;i&gt;Vespula&lt;/i&gt; Genus.</title>
        <authorList>
            <person name="Harrop T.W.R."/>
            <person name="Guhlin J."/>
            <person name="McLaughlin G.M."/>
            <person name="Permina E."/>
            <person name="Stockwell P."/>
            <person name="Gilligan J."/>
            <person name="Le Lec M.F."/>
            <person name="Gruber M.A.M."/>
            <person name="Quinn O."/>
            <person name="Lovegrove M."/>
            <person name="Duncan E.J."/>
            <person name="Remnant E.J."/>
            <person name="Van Eeckhoven J."/>
            <person name="Graham B."/>
            <person name="Knapp R.A."/>
            <person name="Langford K.W."/>
            <person name="Kronenberg Z."/>
            <person name="Press M.O."/>
            <person name="Eacker S.M."/>
            <person name="Wilson-Rankin E.E."/>
            <person name="Purcell J."/>
            <person name="Lester P.J."/>
            <person name="Dearden P.K."/>
        </authorList>
    </citation>
    <scope>NUCLEOTIDE SEQUENCE</scope>
    <source>
        <strain evidence="2">Linc-1</strain>
    </source>
</reference>
<dbReference type="EMBL" id="JACSDZ010000019">
    <property type="protein sequence ID" value="KAF7383279.1"/>
    <property type="molecule type" value="Genomic_DNA"/>
</dbReference>
<sequence>MAESNKNWKIWSPVYGRPNPTHCSGGSEGCRGRDEPYDDNDDNDDNDEDDEDDEDDDDVADTTDVGTGRRAKELLLTLVDPASISSVKSMLVLHWLKFVNTPRHDKNPQFHVYQQRRK</sequence>
<organism evidence="2 3">
    <name type="scientific">Vespula germanica</name>
    <name type="common">German yellow jacket</name>
    <name type="synonym">Paravespula germanica</name>
    <dbReference type="NCBI Taxonomy" id="30212"/>
    <lineage>
        <taxon>Eukaryota</taxon>
        <taxon>Metazoa</taxon>
        <taxon>Ecdysozoa</taxon>
        <taxon>Arthropoda</taxon>
        <taxon>Hexapoda</taxon>
        <taxon>Insecta</taxon>
        <taxon>Pterygota</taxon>
        <taxon>Neoptera</taxon>
        <taxon>Endopterygota</taxon>
        <taxon>Hymenoptera</taxon>
        <taxon>Apocrita</taxon>
        <taxon>Aculeata</taxon>
        <taxon>Vespoidea</taxon>
        <taxon>Vespidae</taxon>
        <taxon>Vespinae</taxon>
        <taxon>Vespula</taxon>
    </lineage>
</organism>
<dbReference type="Proteomes" id="UP000617340">
    <property type="component" value="Unassembled WGS sequence"/>
</dbReference>
<feature type="region of interest" description="Disordered" evidence="1">
    <location>
        <begin position="1"/>
        <end position="67"/>
    </location>
</feature>
<name>A0A834JA83_VESGE</name>
<accession>A0A834JA83</accession>
<evidence type="ECO:0000256" key="1">
    <source>
        <dbReference type="SAM" id="MobiDB-lite"/>
    </source>
</evidence>
<proteinExistence type="predicted"/>
<dbReference type="AlphaFoldDB" id="A0A834JA83"/>
<comment type="caution">
    <text evidence="2">The sequence shown here is derived from an EMBL/GenBank/DDBJ whole genome shotgun (WGS) entry which is preliminary data.</text>
</comment>
<evidence type="ECO:0000313" key="3">
    <source>
        <dbReference type="Proteomes" id="UP000617340"/>
    </source>
</evidence>
<keyword evidence="3" id="KW-1185">Reference proteome</keyword>